<sequence>MSEENKPEETTVPTPPVGEDGKEEGKAVGSEPAKAESRPVENKTEGGESVGAESAKAGSSESQAAGSSESKTPAATDAAAERAAARAARLAARAAAEAGEPAPATTATPASADAGSDEEKAAKAQAAAEARAARAAARGAKTESADPSTPKEPSPNQPLLDRLVAILKAEAGEDAVVESFINERDAHRPYVIIHSSRWPQAALTLRNHEELRCDYLRNLSGVDQETHLEVAYHLLSLTHKHEYCVKVKTDREQPSIPSVADVWPTANWNEREAFDLFGIDFPGHPNLVRIMMPDDWVGHPLRKDYEPLDPEV</sequence>
<dbReference type="Proteomes" id="UP000838821">
    <property type="component" value="Unassembled WGS sequence"/>
</dbReference>
<evidence type="ECO:0000313" key="6">
    <source>
        <dbReference type="EMBL" id="CAH1216050.1"/>
    </source>
</evidence>
<dbReference type="Pfam" id="PF00329">
    <property type="entry name" value="Complex1_30kDa"/>
    <property type="match status" value="1"/>
</dbReference>
<evidence type="ECO:0000313" key="7">
    <source>
        <dbReference type="Proteomes" id="UP000838821"/>
    </source>
</evidence>
<gene>
    <name evidence="6" type="primary">ndhJ</name>
    <name evidence="3" type="synonym">nuoC</name>
    <name evidence="6" type="ORF">PAECIP111891_04369</name>
</gene>
<protein>
    <recommendedName>
        <fullName evidence="3">NADH-quinone oxidoreductase subunit C</fullName>
        <ecNumber evidence="3">7.1.1.-</ecNumber>
    </recommendedName>
    <alternativeName>
        <fullName evidence="3">NADH dehydrogenase I subunit C</fullName>
    </alternativeName>
    <alternativeName>
        <fullName evidence="3">NDH-1 subunit C</fullName>
    </alternativeName>
</protein>
<comment type="caution">
    <text evidence="6">The sequence shown here is derived from an EMBL/GenBank/DDBJ whole genome shotgun (WGS) entry which is preliminary data.</text>
</comment>
<comment type="subunit">
    <text evidence="3">NDH-1 is composed of 14 different subunits. Subunits NuoB, C, D, E, F, and G constitute the peripheral sector of the complex.</text>
</comment>
<dbReference type="InterPro" id="IPR037232">
    <property type="entry name" value="NADH_quin_OxRdtase_su_C/D-like"/>
</dbReference>
<dbReference type="PANTHER" id="PTHR10884:SF14">
    <property type="entry name" value="NADH DEHYDROGENASE [UBIQUINONE] IRON-SULFUR PROTEIN 3, MITOCHONDRIAL"/>
    <property type="match status" value="1"/>
</dbReference>
<feature type="compositionally biased region" description="Low complexity" evidence="4">
    <location>
        <begin position="123"/>
        <end position="139"/>
    </location>
</feature>
<comment type="function">
    <text evidence="3">NDH-1 shuttles electrons from NADH, via FMN and iron-sulfur (Fe-S) centers, to quinones in the respiratory chain. The immediate electron acceptor for the enzyme in this species is believed to be a menaquinone. Couples the redox reaction to proton translocation (for every two electrons transferred, four hydrogen ions are translocated across the cytoplasmic membrane), and thus conserves the redox energy in a proton gradient.</text>
</comment>
<comment type="similarity">
    <text evidence="1 3">Belongs to the complex I 30 kDa subunit family.</text>
</comment>
<comment type="subcellular location">
    <subcellularLocation>
        <location evidence="3">Cell membrane</location>
        <topology evidence="3">Peripheral membrane protein</topology>
        <orientation evidence="3">Cytoplasmic side</orientation>
    </subcellularLocation>
</comment>
<keyword evidence="2 3" id="KW-0813">Transport</keyword>
<dbReference type="EC" id="7.1.1.-" evidence="3"/>
<feature type="compositionally biased region" description="Low complexity" evidence="4">
    <location>
        <begin position="50"/>
        <end position="78"/>
    </location>
</feature>
<evidence type="ECO:0000259" key="5">
    <source>
        <dbReference type="Pfam" id="PF00329"/>
    </source>
</evidence>
<dbReference type="InterPro" id="IPR001268">
    <property type="entry name" value="NADH_UbQ_OxRdtase_30kDa_su"/>
</dbReference>
<organism evidence="6 7">
    <name type="scientific">Paenibacillus allorhizoplanae</name>
    <dbReference type="NCBI Taxonomy" id="2905648"/>
    <lineage>
        <taxon>Bacteria</taxon>
        <taxon>Bacillati</taxon>
        <taxon>Bacillota</taxon>
        <taxon>Bacilli</taxon>
        <taxon>Bacillales</taxon>
        <taxon>Paenibacillaceae</taxon>
        <taxon>Paenibacillus</taxon>
    </lineage>
</organism>
<dbReference type="Gene3D" id="3.30.460.80">
    <property type="entry name" value="NADH:ubiquinone oxidoreductase, 30kDa subunit"/>
    <property type="match status" value="1"/>
</dbReference>
<keyword evidence="3" id="KW-1003">Cell membrane</keyword>
<keyword evidence="7" id="KW-1185">Reference proteome</keyword>
<dbReference type="EMBL" id="CAKMMW010000014">
    <property type="protein sequence ID" value="CAH1216050.1"/>
    <property type="molecule type" value="Genomic_DNA"/>
</dbReference>
<keyword evidence="3" id="KW-0472">Membrane</keyword>
<keyword evidence="3" id="KW-0520">NAD</keyword>
<evidence type="ECO:0000256" key="1">
    <source>
        <dbReference type="ARBA" id="ARBA00007569"/>
    </source>
</evidence>
<comment type="catalytic activity">
    <reaction evidence="3">
        <text>a quinone + NADH + 5 H(+)(in) = a quinol + NAD(+) + 4 H(+)(out)</text>
        <dbReference type="Rhea" id="RHEA:57888"/>
        <dbReference type="ChEBI" id="CHEBI:15378"/>
        <dbReference type="ChEBI" id="CHEBI:24646"/>
        <dbReference type="ChEBI" id="CHEBI:57540"/>
        <dbReference type="ChEBI" id="CHEBI:57945"/>
        <dbReference type="ChEBI" id="CHEBI:132124"/>
    </reaction>
</comment>
<feature type="region of interest" description="Disordered" evidence="4">
    <location>
        <begin position="1"/>
        <end position="158"/>
    </location>
</feature>
<name>A0ABN8GVQ7_9BACL</name>
<feature type="domain" description="NADH:ubiquinone oxidoreductase 30kDa subunit" evidence="5">
    <location>
        <begin position="192"/>
        <end position="306"/>
    </location>
</feature>
<reference evidence="6" key="1">
    <citation type="submission" date="2022-01" db="EMBL/GenBank/DDBJ databases">
        <authorList>
            <person name="Criscuolo A."/>
        </authorList>
    </citation>
    <scope>NUCLEOTIDE SEQUENCE</scope>
    <source>
        <strain evidence="6">CIP111891</strain>
    </source>
</reference>
<keyword evidence="3" id="KW-0874">Quinone</keyword>
<dbReference type="NCBIfam" id="TIGR01961">
    <property type="entry name" value="NuoC_fam"/>
    <property type="match status" value="1"/>
</dbReference>
<dbReference type="PANTHER" id="PTHR10884">
    <property type="entry name" value="NADH DEHYDROGENASE UBIQUINONE IRON-SULFUR PROTEIN 3"/>
    <property type="match status" value="1"/>
</dbReference>
<dbReference type="SUPFAM" id="SSF143243">
    <property type="entry name" value="Nqo5-like"/>
    <property type="match status" value="1"/>
</dbReference>
<dbReference type="InterPro" id="IPR010218">
    <property type="entry name" value="NADH_DH_suC"/>
</dbReference>
<keyword evidence="3" id="KW-1278">Translocase</keyword>
<proteinExistence type="inferred from homology"/>
<evidence type="ECO:0000256" key="2">
    <source>
        <dbReference type="ARBA" id="ARBA00022448"/>
    </source>
</evidence>
<feature type="compositionally biased region" description="Low complexity" evidence="4">
    <location>
        <begin position="85"/>
        <end position="114"/>
    </location>
</feature>
<evidence type="ECO:0000256" key="4">
    <source>
        <dbReference type="SAM" id="MobiDB-lite"/>
    </source>
</evidence>
<feature type="compositionally biased region" description="Basic and acidic residues" evidence="4">
    <location>
        <begin position="33"/>
        <end position="46"/>
    </location>
</feature>
<accession>A0ABN8GVQ7</accession>
<evidence type="ECO:0000256" key="3">
    <source>
        <dbReference type="HAMAP-Rule" id="MF_01357"/>
    </source>
</evidence>
<dbReference type="RefSeq" id="WP_236290473.1">
    <property type="nucleotide sequence ID" value="NZ_CAKMMW010000014.1"/>
</dbReference>
<dbReference type="HAMAP" id="MF_01357">
    <property type="entry name" value="NDH1_NuoC"/>
    <property type="match status" value="1"/>
</dbReference>